<gene>
    <name evidence="5" type="ORF">OE88DRAFT_24020</name>
</gene>
<feature type="compositionally biased region" description="Low complexity" evidence="4">
    <location>
        <begin position="185"/>
        <end position="199"/>
    </location>
</feature>
<evidence type="ECO:0000313" key="6">
    <source>
        <dbReference type="Proteomes" id="UP000305948"/>
    </source>
</evidence>
<evidence type="ECO:0000256" key="1">
    <source>
        <dbReference type="ARBA" id="ARBA00005537"/>
    </source>
</evidence>
<dbReference type="PANTHER" id="PTHR39472">
    <property type="entry name" value="EXPRESSED PROTEIN"/>
    <property type="match status" value="1"/>
</dbReference>
<reference evidence="5 6" key="1">
    <citation type="journal article" date="2019" name="Nat. Ecol. Evol.">
        <title>Megaphylogeny resolves global patterns of mushroom evolution.</title>
        <authorList>
            <person name="Varga T."/>
            <person name="Krizsan K."/>
            <person name="Foldi C."/>
            <person name="Dima B."/>
            <person name="Sanchez-Garcia M."/>
            <person name="Sanchez-Ramirez S."/>
            <person name="Szollosi G.J."/>
            <person name="Szarkandi J.G."/>
            <person name="Papp V."/>
            <person name="Albert L."/>
            <person name="Andreopoulos W."/>
            <person name="Angelini C."/>
            <person name="Antonin V."/>
            <person name="Barry K.W."/>
            <person name="Bougher N.L."/>
            <person name="Buchanan P."/>
            <person name="Buyck B."/>
            <person name="Bense V."/>
            <person name="Catcheside P."/>
            <person name="Chovatia M."/>
            <person name="Cooper J."/>
            <person name="Damon W."/>
            <person name="Desjardin D."/>
            <person name="Finy P."/>
            <person name="Geml J."/>
            <person name="Haridas S."/>
            <person name="Hughes K."/>
            <person name="Justo A."/>
            <person name="Karasinski D."/>
            <person name="Kautmanova I."/>
            <person name="Kiss B."/>
            <person name="Kocsube S."/>
            <person name="Kotiranta H."/>
            <person name="LaButti K.M."/>
            <person name="Lechner B.E."/>
            <person name="Liimatainen K."/>
            <person name="Lipzen A."/>
            <person name="Lukacs Z."/>
            <person name="Mihaltcheva S."/>
            <person name="Morgado L.N."/>
            <person name="Niskanen T."/>
            <person name="Noordeloos M.E."/>
            <person name="Ohm R.A."/>
            <person name="Ortiz-Santana B."/>
            <person name="Ovrebo C."/>
            <person name="Racz N."/>
            <person name="Riley R."/>
            <person name="Savchenko A."/>
            <person name="Shiryaev A."/>
            <person name="Soop K."/>
            <person name="Spirin V."/>
            <person name="Szebenyi C."/>
            <person name="Tomsovsky M."/>
            <person name="Tulloss R.E."/>
            <person name="Uehling J."/>
            <person name="Grigoriev I.V."/>
            <person name="Vagvolgyi C."/>
            <person name="Papp T."/>
            <person name="Martin F.M."/>
            <person name="Miettinen O."/>
            <person name="Hibbett D.S."/>
            <person name="Nagy L.G."/>
        </authorList>
    </citation>
    <scope>NUCLEOTIDE SEQUENCE [LARGE SCALE GENOMIC DNA]</scope>
    <source>
        <strain evidence="5 6">OMC1185</strain>
    </source>
</reference>
<dbReference type="Pfam" id="PF05769">
    <property type="entry name" value="SIKE"/>
    <property type="match status" value="1"/>
</dbReference>
<dbReference type="PANTHER" id="PTHR39472:SF1">
    <property type="entry name" value="EXPRESSED PROTEIN"/>
    <property type="match status" value="1"/>
</dbReference>
<dbReference type="EMBL" id="ML213503">
    <property type="protein sequence ID" value="TFK56475.1"/>
    <property type="molecule type" value="Genomic_DNA"/>
</dbReference>
<name>A0A5C3NI34_9AGAM</name>
<dbReference type="AlphaFoldDB" id="A0A5C3NI34"/>
<keyword evidence="2 3" id="KW-0175">Coiled coil</keyword>
<keyword evidence="6" id="KW-1185">Reference proteome</keyword>
<proteinExistence type="inferred from homology"/>
<protein>
    <submittedName>
        <fullName evidence="5">Uncharacterized protein</fullName>
    </submittedName>
</protein>
<evidence type="ECO:0000256" key="2">
    <source>
        <dbReference type="ARBA" id="ARBA00023054"/>
    </source>
</evidence>
<sequence>MADVDMLRVWQMVHELAEQNAHNQNMASKLLAQASDLKRESTHANNGFALRRVNTDISQEVFESELERVNAAIIIENQTLTHENKQLSQLLKEYEQTMDTVMQKFRGHAQAAQMHELTLTRHYETLILSRETHTLHTDLSANSAAAVSLQRLSEYLRGLMRSLQGEDPSQPQPPQPNHFEPDSQDPAPEGSGSGSEPLDLSPPSPSNSDDLIPDYTWALERETEITRLESENESLRQLLGIDTASASSLGIKQAVDDELRRFRMPLPPSFFNPNPNLQQQQDGWAAGAPGTQTMEFQW</sequence>
<dbReference type="InterPro" id="IPR008555">
    <property type="entry name" value="SIKE"/>
</dbReference>
<dbReference type="OrthoDB" id="21214at2759"/>
<evidence type="ECO:0000256" key="4">
    <source>
        <dbReference type="SAM" id="MobiDB-lite"/>
    </source>
</evidence>
<accession>A0A5C3NI34</accession>
<comment type="similarity">
    <text evidence="1">Belongs to the SIKE family.</text>
</comment>
<organism evidence="5 6">
    <name type="scientific">Heliocybe sulcata</name>
    <dbReference type="NCBI Taxonomy" id="5364"/>
    <lineage>
        <taxon>Eukaryota</taxon>
        <taxon>Fungi</taxon>
        <taxon>Dikarya</taxon>
        <taxon>Basidiomycota</taxon>
        <taxon>Agaricomycotina</taxon>
        <taxon>Agaricomycetes</taxon>
        <taxon>Gloeophyllales</taxon>
        <taxon>Gloeophyllaceae</taxon>
        <taxon>Heliocybe</taxon>
    </lineage>
</organism>
<evidence type="ECO:0000313" key="5">
    <source>
        <dbReference type="EMBL" id="TFK56475.1"/>
    </source>
</evidence>
<feature type="region of interest" description="Disordered" evidence="4">
    <location>
        <begin position="163"/>
        <end position="212"/>
    </location>
</feature>
<evidence type="ECO:0000256" key="3">
    <source>
        <dbReference type="SAM" id="Coils"/>
    </source>
</evidence>
<feature type="coiled-coil region" evidence="3">
    <location>
        <begin position="77"/>
        <end position="104"/>
    </location>
</feature>
<dbReference type="STRING" id="5364.A0A5C3NI34"/>
<dbReference type="Proteomes" id="UP000305948">
    <property type="component" value="Unassembled WGS sequence"/>
</dbReference>
<feature type="region of interest" description="Disordered" evidence="4">
    <location>
        <begin position="275"/>
        <end position="298"/>
    </location>
</feature>